<gene>
    <name evidence="10" type="ORF">U0R10_06905</name>
</gene>
<evidence type="ECO:0000256" key="2">
    <source>
        <dbReference type="ARBA" id="ARBA00022692"/>
    </source>
</evidence>
<comment type="subcellular location">
    <subcellularLocation>
        <location evidence="1">Cell membrane</location>
        <topology evidence="1">Multi-pass membrane protein</topology>
    </subcellularLocation>
</comment>
<dbReference type="InterPro" id="IPR039421">
    <property type="entry name" value="Type_1_exporter"/>
</dbReference>
<keyword evidence="11" id="KW-1185">Reference proteome</keyword>
<dbReference type="InterPro" id="IPR017871">
    <property type="entry name" value="ABC_transporter-like_CS"/>
</dbReference>
<dbReference type="InterPro" id="IPR003439">
    <property type="entry name" value="ABC_transporter-like_ATP-bd"/>
</dbReference>
<dbReference type="PANTHER" id="PTHR24221:SF654">
    <property type="entry name" value="ATP-BINDING CASSETTE SUB-FAMILY B MEMBER 6"/>
    <property type="match status" value="1"/>
</dbReference>
<organism evidence="10 11">
    <name type="scientific">Aquirufa avitistagni</name>
    <dbReference type="NCBI Taxonomy" id="3104728"/>
    <lineage>
        <taxon>Bacteria</taxon>
        <taxon>Pseudomonadati</taxon>
        <taxon>Bacteroidota</taxon>
        <taxon>Cytophagia</taxon>
        <taxon>Cytophagales</taxon>
        <taxon>Flectobacillaceae</taxon>
        <taxon>Aquirufa</taxon>
    </lineage>
</organism>
<evidence type="ECO:0000256" key="3">
    <source>
        <dbReference type="ARBA" id="ARBA00022741"/>
    </source>
</evidence>
<dbReference type="InterPro" id="IPR036640">
    <property type="entry name" value="ABC1_TM_sf"/>
</dbReference>
<evidence type="ECO:0000259" key="9">
    <source>
        <dbReference type="PROSITE" id="PS50929"/>
    </source>
</evidence>
<dbReference type="InterPro" id="IPR011527">
    <property type="entry name" value="ABC1_TM_dom"/>
</dbReference>
<protein>
    <submittedName>
        <fullName evidence="10">ABC transporter ATP-binding protein</fullName>
    </submittedName>
</protein>
<dbReference type="PANTHER" id="PTHR24221">
    <property type="entry name" value="ATP-BINDING CASSETTE SUB-FAMILY B"/>
    <property type="match status" value="1"/>
</dbReference>
<feature type="transmembrane region" description="Helical" evidence="7">
    <location>
        <begin position="150"/>
        <end position="172"/>
    </location>
</feature>
<dbReference type="InterPro" id="IPR003593">
    <property type="entry name" value="AAA+_ATPase"/>
</dbReference>
<dbReference type="SUPFAM" id="SSF90123">
    <property type="entry name" value="ABC transporter transmembrane region"/>
    <property type="match status" value="1"/>
</dbReference>
<feature type="transmembrane region" description="Helical" evidence="7">
    <location>
        <begin position="20"/>
        <end position="45"/>
    </location>
</feature>
<evidence type="ECO:0000256" key="1">
    <source>
        <dbReference type="ARBA" id="ARBA00004651"/>
    </source>
</evidence>
<accession>A0ABW6DK38</accession>
<reference evidence="10 11" key="1">
    <citation type="submission" date="2024-03" db="EMBL/GenBank/DDBJ databases">
        <title>Aquirufa genome sequencing.</title>
        <authorList>
            <person name="Pitt A."/>
            <person name="Hahn M.W."/>
        </authorList>
    </citation>
    <scope>NUCLEOTIDE SEQUENCE [LARGE SCALE GENOMIC DNA]</scope>
    <source>
        <strain evidence="10 11">OSTEICH-129V</strain>
    </source>
</reference>
<proteinExistence type="predicted"/>
<evidence type="ECO:0000256" key="5">
    <source>
        <dbReference type="ARBA" id="ARBA00022989"/>
    </source>
</evidence>
<comment type="caution">
    <text evidence="10">The sequence shown here is derived from an EMBL/GenBank/DDBJ whole genome shotgun (WGS) entry which is preliminary data.</text>
</comment>
<evidence type="ECO:0000256" key="4">
    <source>
        <dbReference type="ARBA" id="ARBA00022840"/>
    </source>
</evidence>
<dbReference type="RefSeq" id="WP_377983226.1">
    <property type="nucleotide sequence ID" value="NZ_JBBKXZ010000002.1"/>
</dbReference>
<name>A0ABW6DK38_9BACT</name>
<feature type="transmembrane region" description="Helical" evidence="7">
    <location>
        <begin position="265"/>
        <end position="284"/>
    </location>
</feature>
<evidence type="ECO:0000313" key="11">
    <source>
        <dbReference type="Proteomes" id="UP001598138"/>
    </source>
</evidence>
<feature type="domain" description="ABC transporter" evidence="8">
    <location>
        <begin position="356"/>
        <end position="583"/>
    </location>
</feature>
<dbReference type="Gene3D" id="1.20.1560.10">
    <property type="entry name" value="ABC transporter type 1, transmembrane domain"/>
    <property type="match status" value="1"/>
</dbReference>
<dbReference type="PROSITE" id="PS50893">
    <property type="entry name" value="ABC_TRANSPORTER_2"/>
    <property type="match status" value="1"/>
</dbReference>
<evidence type="ECO:0000313" key="10">
    <source>
        <dbReference type="EMBL" id="MFD3394344.1"/>
    </source>
</evidence>
<feature type="domain" description="ABC transmembrane type-1" evidence="9">
    <location>
        <begin position="61"/>
        <end position="301"/>
    </location>
</feature>
<dbReference type="Proteomes" id="UP001598138">
    <property type="component" value="Unassembled WGS sequence"/>
</dbReference>
<dbReference type="EMBL" id="JBBKXZ010000002">
    <property type="protein sequence ID" value="MFD3394344.1"/>
    <property type="molecule type" value="Genomic_DNA"/>
</dbReference>
<dbReference type="GO" id="GO:0005524">
    <property type="term" value="F:ATP binding"/>
    <property type="evidence" value="ECO:0007669"/>
    <property type="project" value="UniProtKB-KW"/>
</dbReference>
<dbReference type="PROSITE" id="PS50929">
    <property type="entry name" value="ABC_TM1F"/>
    <property type="match status" value="1"/>
</dbReference>
<keyword evidence="2 7" id="KW-0812">Transmembrane</keyword>
<dbReference type="SUPFAM" id="SSF52540">
    <property type="entry name" value="P-loop containing nucleoside triphosphate hydrolases"/>
    <property type="match status" value="1"/>
</dbReference>
<dbReference type="InterPro" id="IPR027417">
    <property type="entry name" value="P-loop_NTPase"/>
</dbReference>
<evidence type="ECO:0000256" key="6">
    <source>
        <dbReference type="ARBA" id="ARBA00023136"/>
    </source>
</evidence>
<dbReference type="PROSITE" id="PS00211">
    <property type="entry name" value="ABC_TRANSPORTER_1"/>
    <property type="match status" value="1"/>
</dbReference>
<keyword evidence="3" id="KW-0547">Nucleotide-binding</keyword>
<dbReference type="Gene3D" id="3.40.50.300">
    <property type="entry name" value="P-loop containing nucleotide triphosphate hydrolases"/>
    <property type="match status" value="1"/>
</dbReference>
<feature type="transmembrane region" description="Helical" evidence="7">
    <location>
        <begin position="75"/>
        <end position="97"/>
    </location>
</feature>
<feature type="transmembrane region" description="Helical" evidence="7">
    <location>
        <begin position="178"/>
        <end position="197"/>
    </location>
</feature>
<keyword evidence="4 10" id="KW-0067">ATP-binding</keyword>
<keyword evidence="5 7" id="KW-1133">Transmembrane helix</keyword>
<evidence type="ECO:0000259" key="8">
    <source>
        <dbReference type="PROSITE" id="PS50893"/>
    </source>
</evidence>
<keyword evidence="6 7" id="KW-0472">Membrane</keyword>
<evidence type="ECO:0000256" key="7">
    <source>
        <dbReference type="SAM" id="Phobius"/>
    </source>
</evidence>
<dbReference type="Pfam" id="PF00005">
    <property type="entry name" value="ABC_tran"/>
    <property type="match status" value="1"/>
</dbReference>
<dbReference type="SMART" id="SM00382">
    <property type="entry name" value="AAA"/>
    <property type="match status" value="1"/>
</dbReference>
<sequence>MLELFKRLLKHISPRRRWQFGILAILIVIASISEVIGLGAILPFLTVLLSPNVVYQHPKAAYLLELLEIKSSNDLLIPITLLFSSAILFSGFMRLLLLWAQTKICFALGGDFSYKTYKNVLYQPYKIQISRNSSEVISGLVKASGLVNSIVLPIVNIISATCMLLMILITLLYIDVKIALTSILGFGLIYFIIIRITKRKLQLDSQRISRESTNIIKALNEGLGGIRDILIDNTQQTYCDIYRNADLPSRKAQSNIAIISASPRFILEALGMVLIAFLALFLVLKSNSILNVFPTLGALAMGAQRMLPILQTLYVNIITIKGSQASLSDALELMDYKIPYYSNIESGLNFKYENSLKFQNVNFSYNSDGPIILKDINLLINKGERVGFIGETGSGKSTLIDILMGLTFPDNGEFLIDDVKLTLENQKYWQKQIAHVPQNIFLTDSTILENIAFGVPRNEIILEKVVEAARKAQLHDTIDSWELKFDTLVGERGVRLSGGQKQRIGIARALYKDANVIIFDEATSALDSATETEVMNSINSLSPDLTILIIAHRISTLQLCNKIIELNSGRIINVGKYNQIIGLKK</sequence>